<dbReference type="RefSeq" id="WP_074686657.1">
    <property type="nucleotide sequence ID" value="NZ_FNNF01000022.1"/>
</dbReference>
<dbReference type="PANTHER" id="PTHR43333">
    <property type="entry name" value="2-HACID_DH_C DOMAIN-CONTAINING PROTEIN"/>
    <property type="match status" value="1"/>
</dbReference>
<organism evidence="4 5">
    <name type="scientific">Kandleria vitulina</name>
    <dbReference type="NCBI Taxonomy" id="1630"/>
    <lineage>
        <taxon>Bacteria</taxon>
        <taxon>Bacillati</taxon>
        <taxon>Bacillota</taxon>
        <taxon>Erysipelotrichia</taxon>
        <taxon>Erysipelotrichales</taxon>
        <taxon>Coprobacillaceae</taxon>
        <taxon>Kandleria</taxon>
    </lineage>
</organism>
<gene>
    <name evidence="4" type="ORF">SAMN04487759_12220</name>
</gene>
<evidence type="ECO:0000313" key="5">
    <source>
        <dbReference type="Proteomes" id="UP000182429"/>
    </source>
</evidence>
<evidence type="ECO:0000313" key="4">
    <source>
        <dbReference type="EMBL" id="SDW56956.1"/>
    </source>
</evidence>
<accession>A0A1H2UL92</accession>
<keyword evidence="1" id="KW-0560">Oxidoreductase</keyword>
<feature type="domain" description="D-isomer specific 2-hydroxyacid dehydrogenase NAD-binding" evidence="3">
    <location>
        <begin position="105"/>
        <end position="269"/>
    </location>
</feature>
<dbReference type="PANTHER" id="PTHR43333:SF1">
    <property type="entry name" value="D-ISOMER SPECIFIC 2-HYDROXYACID DEHYDROGENASE NAD-BINDING DOMAIN-CONTAINING PROTEIN"/>
    <property type="match status" value="1"/>
</dbReference>
<dbReference type="InterPro" id="IPR036291">
    <property type="entry name" value="NAD(P)-bd_dom_sf"/>
</dbReference>
<dbReference type="STRING" id="1630.SAMN05216514_10550"/>
<evidence type="ECO:0000256" key="1">
    <source>
        <dbReference type="ARBA" id="ARBA00023002"/>
    </source>
</evidence>
<name>A0A1H2UL92_9FIRM</name>
<dbReference type="AlphaFoldDB" id="A0A1H2UL92"/>
<dbReference type="EMBL" id="FNNF01000022">
    <property type="protein sequence ID" value="SDW56956.1"/>
    <property type="molecule type" value="Genomic_DNA"/>
</dbReference>
<keyword evidence="2" id="KW-0520">NAD</keyword>
<proteinExistence type="predicted"/>
<evidence type="ECO:0000259" key="3">
    <source>
        <dbReference type="Pfam" id="PF02826"/>
    </source>
</evidence>
<protein>
    <submittedName>
        <fullName evidence="4">Phosphoglycerate dehydrogenase</fullName>
    </submittedName>
</protein>
<dbReference type="Proteomes" id="UP000182429">
    <property type="component" value="Unassembled WGS sequence"/>
</dbReference>
<dbReference type="InterPro" id="IPR006140">
    <property type="entry name" value="D-isomer_DH_NAD-bd"/>
</dbReference>
<evidence type="ECO:0000256" key="2">
    <source>
        <dbReference type="ARBA" id="ARBA00023027"/>
    </source>
</evidence>
<dbReference type="GO" id="GO:0051287">
    <property type="term" value="F:NAD binding"/>
    <property type="evidence" value="ECO:0007669"/>
    <property type="project" value="InterPro"/>
</dbReference>
<dbReference type="CDD" id="cd05300">
    <property type="entry name" value="2-Hacid_dh_1"/>
    <property type="match status" value="1"/>
</dbReference>
<sequence>MNIYICAEIDDHHIKEIMDSHKEFKMIYKEELTQEDVNNANLIIGNPNMNLDLHSDSLKAIFLNSAGNNQFLNGDYINKNTRLTNASGSYGPVISEHVLGMIIAMNKNFKYYINNHWHQLYTGKELYKSTVLIVGLGDIGLSFAKRVKAFDTHVIGLRKHPSKSPYVDIEDTIDHLDQYLPLADFVLLALPETKETIHLFNEERFSLMKQDSVIANVGRGSAINEKALIKHIKSHHLFGACLDVCEREPLPDTSPLWDMEQVLITPHVSGGYHWESVQSYYTALVIRNIDHLLKDEPLENEVDLNLGYRTHVIRREE</sequence>
<dbReference type="SUPFAM" id="SSF52283">
    <property type="entry name" value="Formate/glycerate dehydrogenase catalytic domain-like"/>
    <property type="match status" value="1"/>
</dbReference>
<dbReference type="Pfam" id="PF02826">
    <property type="entry name" value="2-Hacid_dh_C"/>
    <property type="match status" value="1"/>
</dbReference>
<dbReference type="GO" id="GO:0016491">
    <property type="term" value="F:oxidoreductase activity"/>
    <property type="evidence" value="ECO:0007669"/>
    <property type="project" value="UniProtKB-KW"/>
</dbReference>
<dbReference type="eggNOG" id="COG0111">
    <property type="taxonomic scope" value="Bacteria"/>
</dbReference>
<dbReference type="SUPFAM" id="SSF51735">
    <property type="entry name" value="NAD(P)-binding Rossmann-fold domains"/>
    <property type="match status" value="1"/>
</dbReference>
<reference evidence="4 5" key="1">
    <citation type="submission" date="2016-10" db="EMBL/GenBank/DDBJ databases">
        <authorList>
            <person name="de Groot N.N."/>
        </authorList>
    </citation>
    <scope>NUCLEOTIDE SEQUENCE [LARGE SCALE GENOMIC DNA]</scope>
    <source>
        <strain evidence="4 5">S3b</strain>
    </source>
</reference>
<dbReference type="Gene3D" id="3.40.50.720">
    <property type="entry name" value="NAD(P)-binding Rossmann-like Domain"/>
    <property type="match status" value="2"/>
</dbReference>